<dbReference type="Gene3D" id="3.40.50.1100">
    <property type="match status" value="2"/>
</dbReference>
<gene>
    <name evidence="9" type="primary">thrC_1</name>
    <name evidence="9" type="ORF">PS631_00742</name>
</gene>
<dbReference type="SUPFAM" id="SSF53686">
    <property type="entry name" value="Tryptophan synthase beta subunit-like PLP-dependent enzymes"/>
    <property type="match status" value="1"/>
</dbReference>
<dbReference type="PANTHER" id="PTHR42690:SF1">
    <property type="entry name" value="THREONINE SYNTHASE-LIKE 2"/>
    <property type="match status" value="1"/>
</dbReference>
<accession>A0A5E6QB12</accession>
<dbReference type="InterPro" id="IPR001926">
    <property type="entry name" value="TrpB-like_PALP"/>
</dbReference>
<dbReference type="OrthoDB" id="6951144at2"/>
<dbReference type="AlphaFoldDB" id="A0A5E6QB12"/>
<dbReference type="EMBL" id="CABVHF010000001">
    <property type="protein sequence ID" value="VVM49665.1"/>
    <property type="molecule type" value="Genomic_DNA"/>
</dbReference>
<dbReference type="RefSeq" id="WP_150569309.1">
    <property type="nucleotide sequence ID" value="NZ_CABVHF010000001.1"/>
</dbReference>
<feature type="domain" description="Threonine synthase N-terminal" evidence="8">
    <location>
        <begin position="2"/>
        <end position="80"/>
    </location>
</feature>
<dbReference type="EC" id="4.2.3.1" evidence="5"/>
<comment type="similarity">
    <text evidence="2">Belongs to the threonine synthase family.</text>
</comment>
<evidence type="ECO:0000256" key="5">
    <source>
        <dbReference type="NCBIfam" id="TIGR00260"/>
    </source>
</evidence>
<dbReference type="InterPro" id="IPR037158">
    <property type="entry name" value="Thr_synth_N_sf"/>
</dbReference>
<comment type="cofactor">
    <cofactor evidence="1 6">
        <name>pyridoxal 5'-phosphate</name>
        <dbReference type="ChEBI" id="CHEBI:597326"/>
    </cofactor>
</comment>
<dbReference type="InterPro" id="IPR029144">
    <property type="entry name" value="Thr_synth_N"/>
</dbReference>
<dbReference type="GO" id="GO:0009088">
    <property type="term" value="P:threonine biosynthetic process"/>
    <property type="evidence" value="ECO:0007669"/>
    <property type="project" value="UniProtKB-UniRule"/>
</dbReference>
<dbReference type="Pfam" id="PF14821">
    <property type="entry name" value="Thr_synth_N"/>
    <property type="match status" value="1"/>
</dbReference>
<feature type="domain" description="Tryptophan synthase beta chain-like PALP" evidence="7">
    <location>
        <begin position="89"/>
        <end position="344"/>
    </location>
</feature>
<sequence length="462" mass="50383">MHYVSTRGAAGLADFRRVVLSGLADDGGLFVPQAVPQYTPEQIGSWSWLPFDELVWRVVSPYVGGAMDEAALRALLSDSYRDFDHRAITPLRQIGHNEWILELFHGPTQSSKDFAAQLQARLVAHFLPQQQGRALVIGATNGETGLAAIEAFADCANAQLAVLYPEQGVPPAQLAALHQANPQQVALIPVAGSFDDCQTLVSRLLRQWPLPEVTPICFNSTNWVGVLAQIVYYFHAALQLGGGTRPVAFSVPAASFAEIYAGYIAQKMGLPINQVIVSTNSNDALHHFIQRNRYSPRQSSRTSSPAMDFSLYSNLERFIWELYDHDGHAVRALMEHFEACGELSIGNQQWLRARVLFDSHAVEELQIREEVLRLFAETGAAVDPHTAVGALSGRIQRRSLGAPMVTLGQIAPSKSAGLLAELGVWPGPVAALAEPDEVRTGLQTGDLTSLIQALRQATQARP</sequence>
<dbReference type="Proteomes" id="UP000399692">
    <property type="component" value="Unassembled WGS sequence"/>
</dbReference>
<evidence type="ECO:0000256" key="6">
    <source>
        <dbReference type="PIRSR" id="PIRSR604450-51"/>
    </source>
</evidence>
<protein>
    <recommendedName>
        <fullName evidence="5">Threonine synthase</fullName>
        <ecNumber evidence="5">4.2.3.1</ecNumber>
    </recommendedName>
</protein>
<name>A0A5E6QB12_PSEFL</name>
<keyword evidence="3 6" id="KW-0663">Pyridoxal phosphate</keyword>
<dbReference type="InterPro" id="IPR051166">
    <property type="entry name" value="Threonine_Synthase"/>
</dbReference>
<feature type="modified residue" description="N6-(pyridoxal phosphate)lysine" evidence="6">
    <location>
        <position position="112"/>
    </location>
</feature>
<evidence type="ECO:0000256" key="4">
    <source>
        <dbReference type="ARBA" id="ARBA00023239"/>
    </source>
</evidence>
<proteinExistence type="inferred from homology"/>
<evidence type="ECO:0000313" key="9">
    <source>
        <dbReference type="EMBL" id="VVM49665.1"/>
    </source>
</evidence>
<evidence type="ECO:0000256" key="3">
    <source>
        <dbReference type="ARBA" id="ARBA00022898"/>
    </source>
</evidence>
<dbReference type="Gene3D" id="3.90.1380.10">
    <property type="entry name" value="Threonine synthase, N-terminal domain"/>
    <property type="match status" value="1"/>
</dbReference>
<reference evidence="9 10" key="1">
    <citation type="submission" date="2019-09" db="EMBL/GenBank/DDBJ databases">
        <authorList>
            <person name="Chandra G."/>
            <person name="Truman W A."/>
        </authorList>
    </citation>
    <scope>NUCLEOTIDE SEQUENCE [LARGE SCALE GENOMIC DNA]</scope>
    <source>
        <strain evidence="9">PS631</strain>
    </source>
</reference>
<evidence type="ECO:0000256" key="2">
    <source>
        <dbReference type="ARBA" id="ARBA00005517"/>
    </source>
</evidence>
<dbReference type="GO" id="GO:0004795">
    <property type="term" value="F:threonine synthase activity"/>
    <property type="evidence" value="ECO:0007669"/>
    <property type="project" value="UniProtKB-UniRule"/>
</dbReference>
<dbReference type="InterPro" id="IPR036052">
    <property type="entry name" value="TrpB-like_PALP_sf"/>
</dbReference>
<keyword evidence="4 9" id="KW-0456">Lyase</keyword>
<evidence type="ECO:0000313" key="10">
    <source>
        <dbReference type="Proteomes" id="UP000399692"/>
    </source>
</evidence>
<evidence type="ECO:0000259" key="8">
    <source>
        <dbReference type="Pfam" id="PF14821"/>
    </source>
</evidence>
<evidence type="ECO:0000256" key="1">
    <source>
        <dbReference type="ARBA" id="ARBA00001933"/>
    </source>
</evidence>
<dbReference type="PANTHER" id="PTHR42690">
    <property type="entry name" value="THREONINE SYNTHASE FAMILY MEMBER"/>
    <property type="match status" value="1"/>
</dbReference>
<dbReference type="InterPro" id="IPR004450">
    <property type="entry name" value="Thr_synthase-like"/>
</dbReference>
<evidence type="ECO:0000259" key="7">
    <source>
        <dbReference type="Pfam" id="PF00291"/>
    </source>
</evidence>
<dbReference type="Pfam" id="PF00291">
    <property type="entry name" value="PALP"/>
    <property type="match status" value="1"/>
</dbReference>
<dbReference type="NCBIfam" id="TIGR00260">
    <property type="entry name" value="thrC"/>
    <property type="match status" value="1"/>
</dbReference>
<organism evidence="9 10">
    <name type="scientific">Pseudomonas fluorescens</name>
    <dbReference type="NCBI Taxonomy" id="294"/>
    <lineage>
        <taxon>Bacteria</taxon>
        <taxon>Pseudomonadati</taxon>
        <taxon>Pseudomonadota</taxon>
        <taxon>Gammaproteobacteria</taxon>
        <taxon>Pseudomonadales</taxon>
        <taxon>Pseudomonadaceae</taxon>
        <taxon>Pseudomonas</taxon>
    </lineage>
</organism>